<dbReference type="AlphaFoldDB" id="A0A5E4R3C7"/>
<gene>
    <name evidence="1" type="ORF">LSINAPIS_LOCUS14552</name>
</gene>
<sequence>MRIKYNGYYCKFDEDDTEKNIDVLIYKATNTIRGQIHYGFLCLKIPAIELGDIYLNGYTVLAGSCEINSNQEDSPTTITNSIGTLHDIRRDKADVSRRFCCKNGTSNGDNDNCNKFLEIFYRHGYH</sequence>
<evidence type="ECO:0000313" key="1">
    <source>
        <dbReference type="EMBL" id="VVD04888.1"/>
    </source>
</evidence>
<name>A0A5E4R3C7_9NEOP</name>
<protein>
    <submittedName>
        <fullName evidence="1">Uncharacterized protein</fullName>
    </submittedName>
</protein>
<keyword evidence="2" id="KW-1185">Reference proteome</keyword>
<proteinExistence type="predicted"/>
<accession>A0A5E4R3C7</accession>
<reference evidence="1 2" key="1">
    <citation type="submission" date="2017-07" db="EMBL/GenBank/DDBJ databases">
        <authorList>
            <person name="Talla V."/>
            <person name="Backstrom N."/>
        </authorList>
    </citation>
    <scope>NUCLEOTIDE SEQUENCE [LARGE SCALE GENOMIC DNA]</scope>
</reference>
<organism evidence="1 2">
    <name type="scientific">Leptidea sinapis</name>
    <dbReference type="NCBI Taxonomy" id="189913"/>
    <lineage>
        <taxon>Eukaryota</taxon>
        <taxon>Metazoa</taxon>
        <taxon>Ecdysozoa</taxon>
        <taxon>Arthropoda</taxon>
        <taxon>Hexapoda</taxon>
        <taxon>Insecta</taxon>
        <taxon>Pterygota</taxon>
        <taxon>Neoptera</taxon>
        <taxon>Endopterygota</taxon>
        <taxon>Lepidoptera</taxon>
        <taxon>Glossata</taxon>
        <taxon>Ditrysia</taxon>
        <taxon>Papilionoidea</taxon>
        <taxon>Pieridae</taxon>
        <taxon>Dismorphiinae</taxon>
        <taxon>Leptidea</taxon>
    </lineage>
</organism>
<dbReference type="EMBL" id="FZQP02006907">
    <property type="protein sequence ID" value="VVD04888.1"/>
    <property type="molecule type" value="Genomic_DNA"/>
</dbReference>
<evidence type="ECO:0000313" key="2">
    <source>
        <dbReference type="Proteomes" id="UP000324832"/>
    </source>
</evidence>
<dbReference type="Proteomes" id="UP000324832">
    <property type="component" value="Unassembled WGS sequence"/>
</dbReference>